<feature type="domain" description="RNA polymerase sigma-70 region 2" evidence="7">
    <location>
        <begin position="22"/>
        <end position="90"/>
    </location>
</feature>
<dbReference type="Proteomes" id="UP000198625">
    <property type="component" value="Unassembled WGS sequence"/>
</dbReference>
<dbReference type="InterPro" id="IPR039425">
    <property type="entry name" value="RNA_pol_sigma-70-like"/>
</dbReference>
<evidence type="ECO:0000256" key="6">
    <source>
        <dbReference type="RuleBase" id="RU000716"/>
    </source>
</evidence>
<dbReference type="InterPro" id="IPR007627">
    <property type="entry name" value="RNA_pol_sigma70_r2"/>
</dbReference>
<dbReference type="PROSITE" id="PS01063">
    <property type="entry name" value="SIGMA70_ECF"/>
    <property type="match status" value="1"/>
</dbReference>
<gene>
    <name evidence="9" type="ORF">SAMN05660462_00682</name>
</gene>
<dbReference type="PANTHER" id="PTHR43133">
    <property type="entry name" value="RNA POLYMERASE ECF-TYPE SIGMA FACTO"/>
    <property type="match status" value="1"/>
</dbReference>
<keyword evidence="10" id="KW-1185">Reference proteome</keyword>
<dbReference type="AlphaFoldDB" id="A0A1H3M075"/>
<dbReference type="EMBL" id="FNQE01000005">
    <property type="protein sequence ID" value="SDY70092.1"/>
    <property type="molecule type" value="Genomic_DNA"/>
</dbReference>
<accession>A0A1H3M075</accession>
<dbReference type="STRING" id="415015.SAMN05660462_00682"/>
<proteinExistence type="inferred from homology"/>
<name>A0A1H3M075_9FIRM</name>
<dbReference type="InterPro" id="IPR013325">
    <property type="entry name" value="RNA_pol_sigma_r2"/>
</dbReference>
<sequence>MIDEKQLYRDFLNGSIKAFEALVLEYKDNLIYFISRYTGGDLSTAEDIAQDVFAHVYVYKEKYDFNYSFKTYIFRIGKNKAIDFMRKQSRLSFNAYDEALEMSSDYKTIEDKIIKTEEKLLIYDSFKKLKPEYQRALYLYVFEELSYKEIAKVMGKSLPQIKILIHRARNFIKTLMKEEVKDNEE</sequence>
<protein>
    <recommendedName>
        <fullName evidence="6">RNA polymerase sigma factor</fullName>
    </recommendedName>
</protein>
<evidence type="ECO:0000313" key="9">
    <source>
        <dbReference type="EMBL" id="SDY70092.1"/>
    </source>
</evidence>
<evidence type="ECO:0000256" key="5">
    <source>
        <dbReference type="ARBA" id="ARBA00023163"/>
    </source>
</evidence>
<evidence type="ECO:0000259" key="7">
    <source>
        <dbReference type="Pfam" id="PF04542"/>
    </source>
</evidence>
<dbReference type="InterPro" id="IPR036388">
    <property type="entry name" value="WH-like_DNA-bd_sf"/>
</dbReference>
<evidence type="ECO:0000256" key="4">
    <source>
        <dbReference type="ARBA" id="ARBA00023125"/>
    </source>
</evidence>
<dbReference type="NCBIfam" id="TIGR02937">
    <property type="entry name" value="sigma70-ECF"/>
    <property type="match status" value="1"/>
</dbReference>
<keyword evidence="2 6" id="KW-0805">Transcription regulation</keyword>
<dbReference type="Gene3D" id="1.10.10.10">
    <property type="entry name" value="Winged helix-like DNA-binding domain superfamily/Winged helix DNA-binding domain"/>
    <property type="match status" value="1"/>
</dbReference>
<evidence type="ECO:0000256" key="1">
    <source>
        <dbReference type="ARBA" id="ARBA00010641"/>
    </source>
</evidence>
<dbReference type="SUPFAM" id="SSF88946">
    <property type="entry name" value="Sigma2 domain of RNA polymerase sigma factors"/>
    <property type="match status" value="1"/>
</dbReference>
<dbReference type="GO" id="GO:0006950">
    <property type="term" value="P:response to stress"/>
    <property type="evidence" value="ECO:0007669"/>
    <property type="project" value="UniProtKB-ARBA"/>
</dbReference>
<keyword evidence="4 6" id="KW-0238">DNA-binding</keyword>
<organism evidence="9 10">
    <name type="scientific">Proteiniborus ethanoligenes</name>
    <dbReference type="NCBI Taxonomy" id="415015"/>
    <lineage>
        <taxon>Bacteria</taxon>
        <taxon>Bacillati</taxon>
        <taxon>Bacillota</taxon>
        <taxon>Clostridia</taxon>
        <taxon>Eubacteriales</taxon>
        <taxon>Proteiniborus</taxon>
    </lineage>
</organism>
<evidence type="ECO:0000256" key="2">
    <source>
        <dbReference type="ARBA" id="ARBA00023015"/>
    </source>
</evidence>
<dbReference type="InterPro" id="IPR014284">
    <property type="entry name" value="RNA_pol_sigma-70_dom"/>
</dbReference>
<evidence type="ECO:0000256" key="3">
    <source>
        <dbReference type="ARBA" id="ARBA00023082"/>
    </source>
</evidence>
<dbReference type="PANTHER" id="PTHR43133:SF60">
    <property type="entry name" value="RNA POLYMERASE SIGMA FACTOR SIGV"/>
    <property type="match status" value="1"/>
</dbReference>
<dbReference type="InterPro" id="IPR000838">
    <property type="entry name" value="RNA_pol_sigma70_ECF_CS"/>
</dbReference>
<comment type="similarity">
    <text evidence="1 6">Belongs to the sigma-70 factor family. ECF subfamily.</text>
</comment>
<evidence type="ECO:0000313" key="10">
    <source>
        <dbReference type="Proteomes" id="UP000198625"/>
    </source>
</evidence>
<dbReference type="SUPFAM" id="SSF88659">
    <property type="entry name" value="Sigma3 and sigma4 domains of RNA polymerase sigma factors"/>
    <property type="match status" value="1"/>
</dbReference>
<dbReference type="InterPro" id="IPR013324">
    <property type="entry name" value="RNA_pol_sigma_r3/r4-like"/>
</dbReference>
<dbReference type="RefSeq" id="WP_176967847.1">
    <property type="nucleotide sequence ID" value="NZ_FNQE01000005.1"/>
</dbReference>
<keyword evidence="3 6" id="KW-0731">Sigma factor</keyword>
<dbReference type="GO" id="GO:0016987">
    <property type="term" value="F:sigma factor activity"/>
    <property type="evidence" value="ECO:0007669"/>
    <property type="project" value="UniProtKB-KW"/>
</dbReference>
<feature type="domain" description="RNA polymerase sigma factor 70 region 4 type 2" evidence="8">
    <location>
        <begin position="122"/>
        <end position="170"/>
    </location>
</feature>
<dbReference type="GO" id="GO:0003677">
    <property type="term" value="F:DNA binding"/>
    <property type="evidence" value="ECO:0007669"/>
    <property type="project" value="UniProtKB-KW"/>
</dbReference>
<dbReference type="GO" id="GO:0006352">
    <property type="term" value="P:DNA-templated transcription initiation"/>
    <property type="evidence" value="ECO:0007669"/>
    <property type="project" value="InterPro"/>
</dbReference>
<keyword evidence="5 6" id="KW-0804">Transcription</keyword>
<evidence type="ECO:0000259" key="8">
    <source>
        <dbReference type="Pfam" id="PF08281"/>
    </source>
</evidence>
<dbReference type="Pfam" id="PF04542">
    <property type="entry name" value="Sigma70_r2"/>
    <property type="match status" value="1"/>
</dbReference>
<dbReference type="CDD" id="cd06171">
    <property type="entry name" value="Sigma70_r4"/>
    <property type="match status" value="1"/>
</dbReference>
<dbReference type="InterPro" id="IPR013249">
    <property type="entry name" value="RNA_pol_sigma70_r4_t2"/>
</dbReference>
<reference evidence="9 10" key="1">
    <citation type="submission" date="2016-10" db="EMBL/GenBank/DDBJ databases">
        <authorList>
            <person name="de Groot N.N."/>
        </authorList>
    </citation>
    <scope>NUCLEOTIDE SEQUENCE [LARGE SCALE GENOMIC DNA]</scope>
    <source>
        <strain evidence="9 10">DSM 21650</strain>
    </source>
</reference>
<dbReference type="Pfam" id="PF08281">
    <property type="entry name" value="Sigma70_r4_2"/>
    <property type="match status" value="1"/>
</dbReference>
<dbReference type="Gene3D" id="1.10.1740.10">
    <property type="match status" value="1"/>
</dbReference>